<proteinExistence type="predicted"/>
<dbReference type="Pfam" id="PF00384">
    <property type="entry name" value="Molybdopterin"/>
    <property type="match status" value="1"/>
</dbReference>
<evidence type="ECO:0000313" key="2">
    <source>
        <dbReference type="EMBL" id="STI17727.1"/>
    </source>
</evidence>
<dbReference type="GO" id="GO:0009055">
    <property type="term" value="F:electron transfer activity"/>
    <property type="evidence" value="ECO:0007669"/>
    <property type="project" value="TreeGrafter"/>
</dbReference>
<dbReference type="EC" id="1.8.5.3" evidence="2"/>
<evidence type="ECO:0000259" key="1">
    <source>
        <dbReference type="Pfam" id="PF00384"/>
    </source>
</evidence>
<protein>
    <submittedName>
        <fullName evidence="2">Putative dimethyl sulfoxide reductase YnfE</fullName>
        <ecNumber evidence="2">1.8.5.3</ecNumber>
    </submittedName>
</protein>
<reference evidence="2 3" key="1">
    <citation type="submission" date="2018-06" db="EMBL/GenBank/DDBJ databases">
        <authorList>
            <consortium name="Pathogen Informatics"/>
            <person name="Doyle S."/>
        </authorList>
    </citation>
    <scope>NUCLEOTIDE SEQUENCE [LARGE SCALE GENOMIC DNA]</scope>
    <source>
        <strain evidence="2 3">NCTC10865</strain>
    </source>
</reference>
<dbReference type="GO" id="GO:0009061">
    <property type="term" value="P:anaerobic respiration"/>
    <property type="evidence" value="ECO:0007669"/>
    <property type="project" value="TreeGrafter"/>
</dbReference>
<feature type="domain" description="Molybdopterin oxidoreductase" evidence="1">
    <location>
        <begin position="1"/>
        <end position="69"/>
    </location>
</feature>
<dbReference type="GO" id="GO:0016491">
    <property type="term" value="F:oxidoreductase activity"/>
    <property type="evidence" value="ECO:0007669"/>
    <property type="project" value="UniProtKB-KW"/>
</dbReference>
<sequence>MIVVIENFMTSSAKYADILLPDLMTVEQEDIIPNDYAGNMGYLIFLQPVTSEKFERKPIYWILSEVAKRLGPDVYQKFTEGRTQEQWLQHLYAKMLAKDPALPSYDELKKMGIYKRKDPNGHFVAYKHFVTTPRQIHLKHLPVRLKFIPASWRNCPYLGTGKDEVISPLPVYASTFEGWDSPERRTSHCNCLVSITNPVLTRPTATLMS</sequence>
<dbReference type="EMBL" id="UGCD01000002">
    <property type="protein sequence ID" value="STI17727.1"/>
    <property type="molecule type" value="Genomic_DNA"/>
</dbReference>
<gene>
    <name evidence="2" type="primary">dmsA_4</name>
    <name evidence="2" type="ORF">NCTC10865_03039</name>
</gene>
<dbReference type="AlphaFoldDB" id="A0A376RJY3"/>
<dbReference type="GO" id="GO:0030288">
    <property type="term" value="C:outer membrane-bounded periplasmic space"/>
    <property type="evidence" value="ECO:0007669"/>
    <property type="project" value="TreeGrafter"/>
</dbReference>
<keyword evidence="2" id="KW-0560">Oxidoreductase</keyword>
<dbReference type="SUPFAM" id="SSF53706">
    <property type="entry name" value="Formate dehydrogenase/DMSO reductase, domains 1-3"/>
    <property type="match status" value="1"/>
</dbReference>
<dbReference type="Proteomes" id="UP000254159">
    <property type="component" value="Unassembled WGS sequence"/>
</dbReference>
<dbReference type="InterPro" id="IPR006656">
    <property type="entry name" value="Mopterin_OxRdtase"/>
</dbReference>
<dbReference type="PANTHER" id="PTHR43742:SF7">
    <property type="entry name" value="DIMETHYL SULFOXIDE REDUCTASE CHAIN YNFE-RELATED"/>
    <property type="match status" value="1"/>
</dbReference>
<organism evidence="2 3">
    <name type="scientific">Escherichia coli</name>
    <dbReference type="NCBI Taxonomy" id="562"/>
    <lineage>
        <taxon>Bacteria</taxon>
        <taxon>Pseudomonadati</taxon>
        <taxon>Pseudomonadota</taxon>
        <taxon>Gammaproteobacteria</taxon>
        <taxon>Enterobacterales</taxon>
        <taxon>Enterobacteriaceae</taxon>
        <taxon>Escherichia</taxon>
    </lineage>
</organism>
<name>A0A376RJY3_ECOLX</name>
<dbReference type="InterPro" id="IPR050612">
    <property type="entry name" value="Prok_Mopterin_Oxidored"/>
</dbReference>
<evidence type="ECO:0000313" key="3">
    <source>
        <dbReference type="Proteomes" id="UP000254159"/>
    </source>
</evidence>
<dbReference type="GO" id="GO:0030151">
    <property type="term" value="F:molybdenum ion binding"/>
    <property type="evidence" value="ECO:0007669"/>
    <property type="project" value="TreeGrafter"/>
</dbReference>
<accession>A0A376RJY3</accession>
<dbReference type="PANTHER" id="PTHR43742">
    <property type="entry name" value="TRIMETHYLAMINE-N-OXIDE REDUCTASE"/>
    <property type="match status" value="1"/>
</dbReference>
<dbReference type="Gene3D" id="3.40.50.740">
    <property type="match status" value="1"/>
</dbReference>